<dbReference type="Gene3D" id="3.90.550.10">
    <property type="entry name" value="Spore Coat Polysaccharide Biosynthesis Protein SpsA, Chain A"/>
    <property type="match status" value="1"/>
</dbReference>
<evidence type="ECO:0000256" key="6">
    <source>
        <dbReference type="ARBA" id="ARBA00022519"/>
    </source>
</evidence>
<dbReference type="GO" id="GO:0005886">
    <property type="term" value="C:plasma membrane"/>
    <property type="evidence" value="ECO:0007669"/>
    <property type="project" value="UniProtKB-SubCell"/>
</dbReference>
<dbReference type="AlphaFoldDB" id="A0A917V2J0"/>
<evidence type="ECO:0000256" key="4">
    <source>
        <dbReference type="ARBA" id="ARBA00020585"/>
    </source>
</evidence>
<evidence type="ECO:0000256" key="12">
    <source>
        <dbReference type="SAM" id="Phobius"/>
    </source>
</evidence>
<name>A0A917V2J0_9HYPH</name>
<keyword evidence="5" id="KW-1003">Cell membrane</keyword>
<evidence type="ECO:0000256" key="2">
    <source>
        <dbReference type="ARBA" id="ARBA00005001"/>
    </source>
</evidence>
<dbReference type="InterPro" id="IPR050321">
    <property type="entry name" value="Glycosyltr_2/OpgH_subfam"/>
</dbReference>
<proteinExistence type="inferred from homology"/>
<dbReference type="PANTHER" id="PTHR43867">
    <property type="entry name" value="CELLULOSE SYNTHASE CATALYTIC SUBUNIT A [UDP-FORMING]"/>
    <property type="match status" value="1"/>
</dbReference>
<protein>
    <recommendedName>
        <fullName evidence="4">Glucans biosynthesis glucosyltransferase H</fullName>
    </recommendedName>
</protein>
<keyword evidence="11 12" id="KW-0472">Membrane</keyword>
<keyword evidence="8" id="KW-0808">Transferase</keyword>
<keyword evidence="6" id="KW-0997">Cell inner membrane</keyword>
<feature type="transmembrane region" description="Helical" evidence="12">
    <location>
        <begin position="43"/>
        <end position="61"/>
    </location>
</feature>
<dbReference type="PANTHER" id="PTHR43867:SF5">
    <property type="entry name" value="GLUCANS BIOSYNTHESIS GLUCOSYLTRANSFERASE H"/>
    <property type="match status" value="1"/>
</dbReference>
<evidence type="ECO:0000259" key="13">
    <source>
        <dbReference type="Pfam" id="PF13632"/>
    </source>
</evidence>
<feature type="domain" description="Glycosyltransferase 2-like" evidence="13">
    <location>
        <begin position="224"/>
        <end position="416"/>
    </location>
</feature>
<dbReference type="GO" id="GO:0016758">
    <property type="term" value="F:hexosyltransferase activity"/>
    <property type="evidence" value="ECO:0007669"/>
    <property type="project" value="TreeGrafter"/>
</dbReference>
<keyword evidence="9 12" id="KW-0812">Transmembrane</keyword>
<sequence>MTAHPVKDFDPALPPEAPLAMPVQDLGRVPPRRGPLVATHATYAARAAAVVLAVVIAVFLTREMHAVLSVAKLTAIEIVMLALFATTIAWIAFAFSLAVLGTGALVYRRLVKRHFLSPRSKPSTRTAILLPTYNEDPARVFATAVATAESLADADVHEAYDVFVLSDTTDPDVWLAEEAAFLAIRAARRPRARIFYRRRMKNVERKAGNVADWVRRFGGAYPAFIVFDADSVMTPRTLVRMTLALERRPELGLLQTVPLLVGRWSLFARLQQFAARVYGPVMATGLAVFSGDAGNYWGHNAIIRTRAFAECAGLPHLRGTAPFGGPVMSHDFVEAALMRRAGWAIEIDASLSGSWEESPPSLVDLAERDRRWCQGNLQHANVLGAKGLHPVSRTHLVIGILSYLSAPLWLAFLLSGLMLALQAHFVRPDYFAADFLLFPTWPVIDSERALGLFATTMAVLLLPKLFGLLVAMISGPVRRGLGGPLRATGGVVLETLVSALLAPVMMALQSAAVFQILAGRDAGWKAQRRDDGSVPWSEIAKRHRWHTALGVALGVAAFAVSPAVFLWMSPAVVGLVLAIPLSGLTARATPRLAALGLLSTPEERTVPPMLVRARVLRREIAAALGAERDAVARLLDTPALAAFHTGTLPAPATPVCPATIDPPFVVASARLDAAGSVEEAIAAMNRAEIAALLSRRDGIERLVAKARPQAQAA</sequence>
<comment type="similarity">
    <text evidence="3">Belongs to the glycosyltransferase 2 family. OpgH subfamily.</text>
</comment>
<comment type="pathway">
    <text evidence="2">Glycan metabolism; osmoregulated periplasmic glucan (OPG) biosynthesis.</text>
</comment>
<dbReference type="EMBL" id="BMMF01000004">
    <property type="protein sequence ID" value="GGK28733.1"/>
    <property type="molecule type" value="Genomic_DNA"/>
</dbReference>
<evidence type="ECO:0000256" key="5">
    <source>
        <dbReference type="ARBA" id="ARBA00022475"/>
    </source>
</evidence>
<dbReference type="NCBIfam" id="NF003956">
    <property type="entry name" value="PRK05454.1-3"/>
    <property type="match status" value="1"/>
</dbReference>
<feature type="transmembrane region" description="Helical" evidence="12">
    <location>
        <begin position="396"/>
        <end position="421"/>
    </location>
</feature>
<dbReference type="Proteomes" id="UP000600449">
    <property type="component" value="Unassembled WGS sequence"/>
</dbReference>
<evidence type="ECO:0000256" key="10">
    <source>
        <dbReference type="ARBA" id="ARBA00022989"/>
    </source>
</evidence>
<evidence type="ECO:0000313" key="14">
    <source>
        <dbReference type="EMBL" id="GGK28733.1"/>
    </source>
</evidence>
<comment type="subcellular location">
    <subcellularLocation>
        <location evidence="1">Cell inner membrane</location>
        <topology evidence="1">Multi-pass membrane protein</topology>
    </subcellularLocation>
</comment>
<accession>A0A917V2J0</accession>
<dbReference type="RefSeq" id="WP_188911098.1">
    <property type="nucleotide sequence ID" value="NZ_BMMF01000004.1"/>
</dbReference>
<keyword evidence="15" id="KW-1185">Reference proteome</keyword>
<dbReference type="Pfam" id="PF13632">
    <property type="entry name" value="Glyco_trans_2_3"/>
    <property type="match status" value="1"/>
</dbReference>
<organism evidence="14 15">
    <name type="scientific">Salinarimonas ramus</name>
    <dbReference type="NCBI Taxonomy" id="690164"/>
    <lineage>
        <taxon>Bacteria</taxon>
        <taxon>Pseudomonadati</taxon>
        <taxon>Pseudomonadota</taxon>
        <taxon>Alphaproteobacteria</taxon>
        <taxon>Hyphomicrobiales</taxon>
        <taxon>Salinarimonadaceae</taxon>
        <taxon>Salinarimonas</taxon>
    </lineage>
</organism>
<evidence type="ECO:0000256" key="1">
    <source>
        <dbReference type="ARBA" id="ARBA00004429"/>
    </source>
</evidence>
<gene>
    <name evidence="14" type="primary">opgH</name>
    <name evidence="14" type="ORF">GCM10011322_13970</name>
</gene>
<comment type="caution">
    <text evidence="14">The sequence shown here is derived from an EMBL/GenBank/DDBJ whole genome shotgun (WGS) entry which is preliminary data.</text>
</comment>
<evidence type="ECO:0000256" key="8">
    <source>
        <dbReference type="ARBA" id="ARBA00022679"/>
    </source>
</evidence>
<dbReference type="InterPro" id="IPR029044">
    <property type="entry name" value="Nucleotide-diphossugar_trans"/>
</dbReference>
<keyword evidence="7" id="KW-0328">Glycosyltransferase</keyword>
<reference evidence="14 15" key="1">
    <citation type="journal article" date="2014" name="Int. J. Syst. Evol. Microbiol.">
        <title>Complete genome sequence of Corynebacterium casei LMG S-19264T (=DSM 44701T), isolated from a smear-ripened cheese.</title>
        <authorList>
            <consortium name="US DOE Joint Genome Institute (JGI-PGF)"/>
            <person name="Walter F."/>
            <person name="Albersmeier A."/>
            <person name="Kalinowski J."/>
            <person name="Ruckert C."/>
        </authorList>
    </citation>
    <scope>NUCLEOTIDE SEQUENCE [LARGE SCALE GENOMIC DNA]</scope>
    <source>
        <strain evidence="14 15">CGMCC 1.9161</strain>
    </source>
</reference>
<evidence type="ECO:0000256" key="7">
    <source>
        <dbReference type="ARBA" id="ARBA00022676"/>
    </source>
</evidence>
<dbReference type="NCBIfam" id="NF003962">
    <property type="entry name" value="PRK05454.2-5"/>
    <property type="match status" value="1"/>
</dbReference>
<evidence type="ECO:0000256" key="9">
    <source>
        <dbReference type="ARBA" id="ARBA00022692"/>
    </source>
</evidence>
<evidence type="ECO:0000313" key="15">
    <source>
        <dbReference type="Proteomes" id="UP000600449"/>
    </source>
</evidence>
<feature type="transmembrane region" description="Helical" evidence="12">
    <location>
        <begin position="81"/>
        <end position="107"/>
    </location>
</feature>
<evidence type="ECO:0000256" key="11">
    <source>
        <dbReference type="ARBA" id="ARBA00023136"/>
    </source>
</evidence>
<evidence type="ECO:0000256" key="3">
    <source>
        <dbReference type="ARBA" id="ARBA00009337"/>
    </source>
</evidence>
<keyword evidence="10 12" id="KW-1133">Transmembrane helix</keyword>
<dbReference type="SUPFAM" id="SSF53448">
    <property type="entry name" value="Nucleotide-diphospho-sugar transferases"/>
    <property type="match status" value="1"/>
</dbReference>
<dbReference type="NCBIfam" id="NF003958">
    <property type="entry name" value="PRK05454.2-1"/>
    <property type="match status" value="1"/>
</dbReference>
<feature type="transmembrane region" description="Helical" evidence="12">
    <location>
        <begin position="449"/>
        <end position="471"/>
    </location>
</feature>
<dbReference type="CDD" id="cd04191">
    <property type="entry name" value="Glucan_BSP_MdoH"/>
    <property type="match status" value="1"/>
</dbReference>
<feature type="transmembrane region" description="Helical" evidence="12">
    <location>
        <begin position="551"/>
        <end position="581"/>
    </location>
</feature>
<dbReference type="InterPro" id="IPR001173">
    <property type="entry name" value="Glyco_trans_2-like"/>
</dbReference>